<protein>
    <recommendedName>
        <fullName evidence="3">YD repeat-containing protein</fullName>
    </recommendedName>
</protein>
<dbReference type="Proteomes" id="UP000036261">
    <property type="component" value="Unassembled WGS sequence"/>
</dbReference>
<dbReference type="PATRIC" id="fig|558151.6.peg.2829"/>
<accession>A0A0J7IAL5</accession>
<sequence length="1042" mass="117288">MVETLNAQQSLKIIPNVIAPNLDASALGTFDKQAVNLSTGTPNIEILFHTIRIGDLELPIKLKYDASGIKVGQIATSVGLGWCINNMGVLTQEVRDKIDGQSNNIIQQYINTNTVAGRNDILYNHQYVTQPYTGDDLETDNYNINYFGNTIPFFYNYVDNTYISQQKDDTKITRGINKWTVTLNDGTEFNFNQQFSQKSVSATTIKKSPQQTNQAVSSPNVNDTWYLTGITNRGQIGSFTYDNSSNIYISKGTENYDAVSVIRNTESFKLIKEIVTPFEKVVFEYSPEREDLISNNGKADLLKFIKIYDNYGKLIKQFQLYYDYYNETEALPNYASAVANNGYKNKRLRLKEVKRLKILDGSYENYYAFSYNSDTLPNRFSASQDLWGYYNGENNGDYMFSNTEVKNISIAPSYSSNGLLNKITYPTGGFTEYIYENNESARPDNYDLMIPEAMEAVSKSIRLNRLPIFYKGNGKYEIPFTVDAPILNNLFNYQINISNCPGTAYSTTCDYKIMIDGSWINPGTGTATGNILTVGSHNLTAQANNHTEDPDNYDVPYFFSAGIQWKEKKPDIGGMPAPILVGGQRVKKVIHNDAGNKYIEEFVYAYENGITSGSILTLPYIGSVGTYGPIYSQGSNPLFKLKGQNLVYRRVEKTQKDVNGFPNGKTVHYFSKAFTNNNFNRLPFPPPDDISHTYGHLNKEEFFEFKNGIFNKIEENNYFYTYPEKCIADNSPVNCKTILKGLSYSDVVNITNTGATINTNFDWGIYTLEASPFKLLSKVSTKYYNNISISTREEMDYNSSNHNNLTSNIATFPDQSIKESTYKYAHEKGNQLMIDKNMIGIPLETSTTQTNGSVTKMLSKTETIYPKTAAEITNNNFSLVLPKSALSYDLQNPTVATTEVTYDVYDSKGNLQQYTGKNRVSTTIIWGYNQTQPIAKIEGAKLSDISQSLIDAIVTVSVNDAQQGTNASEQSLIDALNTFRNNTALSSYQISTYTYDPLIGVKSITPPSGIREVYIYDTANRLEKVVDVNGKIIKEYKYNYKN</sequence>
<organism evidence="1 2">
    <name type="scientific">Chryseobacterium angstadtii</name>
    <dbReference type="NCBI Taxonomy" id="558151"/>
    <lineage>
        <taxon>Bacteria</taxon>
        <taxon>Pseudomonadati</taxon>
        <taxon>Bacteroidota</taxon>
        <taxon>Flavobacteriia</taxon>
        <taxon>Flavobacteriales</taxon>
        <taxon>Weeksellaceae</taxon>
        <taxon>Chryseobacterium group</taxon>
        <taxon>Chryseobacterium</taxon>
    </lineage>
</organism>
<evidence type="ECO:0008006" key="3">
    <source>
        <dbReference type="Google" id="ProtNLM"/>
    </source>
</evidence>
<comment type="caution">
    <text evidence="1">The sequence shown here is derived from an EMBL/GenBank/DDBJ whole genome shotgun (WGS) entry which is preliminary data.</text>
</comment>
<dbReference type="STRING" id="558151.ACM46_13390"/>
<evidence type="ECO:0000313" key="1">
    <source>
        <dbReference type="EMBL" id="KMQ62949.1"/>
    </source>
</evidence>
<reference evidence="1 2" key="1">
    <citation type="journal article" date="2013" name="Int. J. Syst. Evol. Microbiol.">
        <title>Chryseobacterium angstadtii sp. nov., isolated from a newt tank.</title>
        <authorList>
            <person name="Kirk K.E."/>
            <person name="Hoffman J.A."/>
            <person name="Smith K.A."/>
            <person name="Strahan B.L."/>
            <person name="Failor K.C."/>
            <person name="Krebs J.E."/>
            <person name="Gale A.N."/>
            <person name="Do T.D."/>
            <person name="Sontag T.C."/>
            <person name="Batties A.M."/>
            <person name="Mistiszyn K."/>
            <person name="Newman J.D."/>
        </authorList>
    </citation>
    <scope>NUCLEOTIDE SEQUENCE [LARGE SCALE GENOMIC DNA]</scope>
    <source>
        <strain evidence="1 2">KM</strain>
    </source>
</reference>
<keyword evidence="2" id="KW-1185">Reference proteome</keyword>
<dbReference type="EMBL" id="LFND01000004">
    <property type="protein sequence ID" value="KMQ62949.1"/>
    <property type="molecule type" value="Genomic_DNA"/>
</dbReference>
<gene>
    <name evidence="1" type="ORF">ACM46_13390</name>
</gene>
<evidence type="ECO:0000313" key="2">
    <source>
        <dbReference type="Proteomes" id="UP000036261"/>
    </source>
</evidence>
<dbReference type="AlphaFoldDB" id="A0A0J7IAL5"/>
<proteinExistence type="predicted"/>
<name>A0A0J7IAL5_9FLAO</name>